<dbReference type="PANTHER" id="PTHR21527:SF6">
    <property type="entry name" value="NUCLEOPORIN NUP35"/>
    <property type="match status" value="1"/>
</dbReference>
<gene>
    <name evidence="8" type="ORF">MVES_000841</name>
</gene>
<dbReference type="Gene3D" id="3.30.70.330">
    <property type="match status" value="1"/>
</dbReference>
<feature type="region of interest" description="Disordered" evidence="6">
    <location>
        <begin position="186"/>
        <end position="224"/>
    </location>
</feature>
<keyword evidence="5" id="KW-0811">Translocation</keyword>
<dbReference type="GO" id="GO:0044613">
    <property type="term" value="C:nuclear pore central transport channel"/>
    <property type="evidence" value="ECO:0007669"/>
    <property type="project" value="TreeGrafter"/>
</dbReference>
<name>A0A2N1JDV8_9BASI</name>
<keyword evidence="5" id="KW-0906">Nuclear pore complex</keyword>
<dbReference type="InterPro" id="IPR007846">
    <property type="entry name" value="RRM_NUP35_dom"/>
</dbReference>
<feature type="compositionally biased region" description="Polar residues" evidence="6">
    <location>
        <begin position="238"/>
        <end position="256"/>
    </location>
</feature>
<dbReference type="PROSITE" id="PS51472">
    <property type="entry name" value="RRM_NUP35"/>
    <property type="match status" value="1"/>
</dbReference>
<dbReference type="GO" id="GO:0006999">
    <property type="term" value="P:nuclear pore organization"/>
    <property type="evidence" value="ECO:0007669"/>
    <property type="project" value="TreeGrafter"/>
</dbReference>
<feature type="region of interest" description="Disordered" evidence="6">
    <location>
        <begin position="238"/>
        <end position="258"/>
    </location>
</feature>
<dbReference type="GO" id="GO:0006607">
    <property type="term" value="P:NLS-bearing protein import into nucleus"/>
    <property type="evidence" value="ECO:0007669"/>
    <property type="project" value="TreeGrafter"/>
</dbReference>
<dbReference type="Pfam" id="PF05172">
    <property type="entry name" value="RRM_Nup35"/>
    <property type="match status" value="1"/>
</dbReference>
<dbReference type="GO" id="GO:0044615">
    <property type="term" value="C:nuclear pore nuclear basket"/>
    <property type="evidence" value="ECO:0007669"/>
    <property type="project" value="TreeGrafter"/>
</dbReference>
<feature type="region of interest" description="Disordered" evidence="6">
    <location>
        <begin position="454"/>
        <end position="479"/>
    </location>
</feature>
<evidence type="ECO:0000313" key="9">
    <source>
        <dbReference type="Proteomes" id="UP000232875"/>
    </source>
</evidence>
<evidence type="ECO:0000256" key="4">
    <source>
        <dbReference type="ARBA" id="ARBA00023242"/>
    </source>
</evidence>
<evidence type="ECO:0000313" key="8">
    <source>
        <dbReference type="EMBL" id="PKI84730.1"/>
    </source>
</evidence>
<comment type="subcellular location">
    <subcellularLocation>
        <location evidence="1">Nucleus</location>
    </subcellularLocation>
</comment>
<dbReference type="OrthoDB" id="3365060at2759"/>
<evidence type="ECO:0000256" key="1">
    <source>
        <dbReference type="ARBA" id="ARBA00004123"/>
    </source>
</evidence>
<feature type="compositionally biased region" description="Polar residues" evidence="6">
    <location>
        <begin position="96"/>
        <end position="109"/>
    </location>
</feature>
<keyword evidence="4 5" id="KW-0539">Nucleus</keyword>
<evidence type="ECO:0000256" key="2">
    <source>
        <dbReference type="ARBA" id="ARBA00022448"/>
    </source>
</evidence>
<accession>A0A2N1JDV8</accession>
<dbReference type="GO" id="GO:0017056">
    <property type="term" value="F:structural constituent of nuclear pore"/>
    <property type="evidence" value="ECO:0007669"/>
    <property type="project" value="TreeGrafter"/>
</dbReference>
<evidence type="ECO:0000256" key="3">
    <source>
        <dbReference type="ARBA" id="ARBA00022816"/>
    </source>
</evidence>
<reference evidence="8 9" key="1">
    <citation type="submission" date="2017-10" db="EMBL/GenBank/DDBJ databases">
        <title>A novel species of cold-tolerant Malassezia isolated from bats.</title>
        <authorList>
            <person name="Lorch J.M."/>
            <person name="Palmer J.M."/>
            <person name="Vanderwolf K.J."/>
            <person name="Schmidt K.Z."/>
            <person name="Verant M.L."/>
            <person name="Weller T.J."/>
            <person name="Blehert D.S."/>
        </authorList>
    </citation>
    <scope>NUCLEOTIDE SEQUENCE [LARGE SCALE GENOMIC DNA]</scope>
    <source>
        <strain evidence="8 9">NWHC:44797-103</strain>
    </source>
</reference>
<dbReference type="GO" id="GO:0051028">
    <property type="term" value="P:mRNA transport"/>
    <property type="evidence" value="ECO:0007669"/>
    <property type="project" value="UniProtKB-UniRule"/>
</dbReference>
<evidence type="ECO:0000256" key="5">
    <source>
        <dbReference type="PROSITE-ProRule" id="PRU00804"/>
    </source>
</evidence>
<proteinExistence type="predicted"/>
<feature type="compositionally biased region" description="Polar residues" evidence="6">
    <location>
        <begin position="454"/>
        <end position="473"/>
    </location>
</feature>
<protein>
    <recommendedName>
        <fullName evidence="7">RRM Nup35-type domain-containing protein</fullName>
    </recommendedName>
</protein>
<dbReference type="STRING" id="2020962.A0A2N1JDV8"/>
<keyword evidence="5" id="KW-0653">Protein transport</keyword>
<evidence type="ECO:0000256" key="6">
    <source>
        <dbReference type="SAM" id="MobiDB-lite"/>
    </source>
</evidence>
<sequence length="491" mass="51118">MQNNTPTGFGVQTPGNHMLTQQQTPNTSMTWGQSPFGPSQQTLPDGQFAPPAQHFGAHPSPVQPGQAPIHYLPGYLSKMRGTAERQPSGTMGRPLESTSPPSTREADTSLSLSAKDLQGAARLQPSSSPTHRFSSAFFNTSLGRSAEIDAAHMTPAAEGMREGSIFGAGGLRGSRRAMDDADRSMSVRPMTSPQVNGSAAFPPSDTFLNAMDDDDAPPPEALGDLTEQTIPSFATTLASASPNVTAQPSKSKSSAPTDDVPLAQRAVLVYGFPANLTSRIIDMFTTIGGLEKAEEVHLGGSSSREASDARKAGGTGTQPSIVRLTYRAPYLAMHAVRRSGEAIAHACMIGVRWEDPAVHELSLVKGLDAPLMFSGQGNAQTSTGLPGTPAVGRTMGAMGSAAQERASTPLIGRPIHVVDTPVAALAAHPSKNSAATTLESPLKAVAHASSSLWRNSVGTGNSTRNAEAQTGMPTQPPASLLGRLADGLFGW</sequence>
<dbReference type="GO" id="GO:0005543">
    <property type="term" value="F:phospholipid binding"/>
    <property type="evidence" value="ECO:0007669"/>
    <property type="project" value="TreeGrafter"/>
</dbReference>
<organism evidence="8 9">
    <name type="scientific">Malassezia vespertilionis</name>
    <dbReference type="NCBI Taxonomy" id="2020962"/>
    <lineage>
        <taxon>Eukaryota</taxon>
        <taxon>Fungi</taxon>
        <taxon>Dikarya</taxon>
        <taxon>Basidiomycota</taxon>
        <taxon>Ustilaginomycotina</taxon>
        <taxon>Malasseziomycetes</taxon>
        <taxon>Malasseziales</taxon>
        <taxon>Malasseziaceae</taxon>
        <taxon>Malassezia</taxon>
    </lineage>
</organism>
<feature type="compositionally biased region" description="Polar residues" evidence="6">
    <location>
        <begin position="13"/>
        <end position="44"/>
    </location>
</feature>
<keyword evidence="3 5" id="KW-0509">mRNA transport</keyword>
<evidence type="ECO:0000259" key="7">
    <source>
        <dbReference type="PROSITE" id="PS51472"/>
    </source>
</evidence>
<keyword evidence="2 5" id="KW-0813">Transport</keyword>
<keyword evidence="9" id="KW-1185">Reference proteome</keyword>
<dbReference type="Proteomes" id="UP000232875">
    <property type="component" value="Unassembled WGS sequence"/>
</dbReference>
<dbReference type="PANTHER" id="PTHR21527">
    <property type="entry name" value="NUCLEOPORIN NUP35"/>
    <property type="match status" value="1"/>
</dbReference>
<dbReference type="EMBL" id="KZ454988">
    <property type="protein sequence ID" value="PKI84730.1"/>
    <property type="molecule type" value="Genomic_DNA"/>
</dbReference>
<feature type="domain" description="RRM Nup35-type" evidence="7">
    <location>
        <begin position="261"/>
        <end position="361"/>
    </location>
</feature>
<feature type="region of interest" description="Disordered" evidence="6">
    <location>
        <begin position="298"/>
        <end position="317"/>
    </location>
</feature>
<feature type="region of interest" description="Disordered" evidence="6">
    <location>
        <begin position="1"/>
        <end position="109"/>
    </location>
</feature>
<dbReference type="AlphaFoldDB" id="A0A2N1JDV8"/>
<dbReference type="InterPro" id="IPR012677">
    <property type="entry name" value="Nucleotide-bd_a/b_plait_sf"/>
</dbReference>